<evidence type="ECO:0000313" key="1">
    <source>
        <dbReference type="EMBL" id="SVC28010.1"/>
    </source>
</evidence>
<dbReference type="PANTHER" id="PTHR21485:SF6">
    <property type="entry name" value="N-ACYLNEURAMINATE CYTIDYLYLTRANSFERASE-RELATED"/>
    <property type="match status" value="1"/>
</dbReference>
<organism evidence="1">
    <name type="scientific">marine metagenome</name>
    <dbReference type="NCBI Taxonomy" id="408172"/>
    <lineage>
        <taxon>unclassified sequences</taxon>
        <taxon>metagenomes</taxon>
        <taxon>ecological metagenomes</taxon>
    </lineage>
</organism>
<protein>
    <recommendedName>
        <fullName evidence="2">N-acylneuraminate cytidylyltransferase</fullName>
    </recommendedName>
</protein>
<dbReference type="CDD" id="cd02513">
    <property type="entry name" value="CMP-NeuAc_Synthase"/>
    <property type="match status" value="1"/>
</dbReference>
<sequence>MLKPICIIPARGGSKGVKRKNIRPLGGKPLIAYALESAINSNLFQDVIVTTEDEEIANISKNFGANVPFIRPQELATDLTTTEEVLIHTINELKRLGFEFDTIMLRDCTVPFIDEQDMKNALKLFFENECDAVFGAINAHPNPYFGMMELNEDGCLIKSKIPKNDVTRRQDAPVVYSVDGMFILNVDFFLKTKKISAGNIIPCELSKEHGHMIDFEFDFKVAKLLIEKT</sequence>
<proteinExistence type="predicted"/>
<dbReference type="Gene3D" id="3.90.550.10">
    <property type="entry name" value="Spore Coat Polysaccharide Biosynthesis Protein SpsA, Chain A"/>
    <property type="match status" value="1"/>
</dbReference>
<dbReference type="InterPro" id="IPR029044">
    <property type="entry name" value="Nucleotide-diphossugar_trans"/>
</dbReference>
<dbReference type="InterPro" id="IPR050793">
    <property type="entry name" value="CMP-NeuNAc_synthase"/>
</dbReference>
<dbReference type="SUPFAM" id="SSF53448">
    <property type="entry name" value="Nucleotide-diphospho-sugar transferases"/>
    <property type="match status" value="1"/>
</dbReference>
<evidence type="ECO:0008006" key="2">
    <source>
        <dbReference type="Google" id="ProtNLM"/>
    </source>
</evidence>
<dbReference type="EMBL" id="UINC01082861">
    <property type="protein sequence ID" value="SVC28010.1"/>
    <property type="molecule type" value="Genomic_DNA"/>
</dbReference>
<dbReference type="GO" id="GO:0008781">
    <property type="term" value="F:N-acylneuraminate cytidylyltransferase activity"/>
    <property type="evidence" value="ECO:0007669"/>
    <property type="project" value="TreeGrafter"/>
</dbReference>
<gene>
    <name evidence="1" type="ORF">METZ01_LOCUS280864</name>
</gene>
<name>A0A382KU67_9ZZZZ</name>
<reference evidence="1" key="1">
    <citation type="submission" date="2018-05" db="EMBL/GenBank/DDBJ databases">
        <authorList>
            <person name="Lanie J.A."/>
            <person name="Ng W.-L."/>
            <person name="Kazmierczak K.M."/>
            <person name="Andrzejewski T.M."/>
            <person name="Davidsen T.M."/>
            <person name="Wayne K.J."/>
            <person name="Tettelin H."/>
            <person name="Glass J.I."/>
            <person name="Rusch D."/>
            <person name="Podicherti R."/>
            <person name="Tsui H.-C.T."/>
            <person name="Winkler M.E."/>
        </authorList>
    </citation>
    <scope>NUCLEOTIDE SEQUENCE</scope>
</reference>
<dbReference type="AlphaFoldDB" id="A0A382KU67"/>
<accession>A0A382KU67</accession>
<dbReference type="PANTHER" id="PTHR21485">
    <property type="entry name" value="HAD SUPERFAMILY MEMBERS CMAS AND KDSC"/>
    <property type="match status" value="1"/>
</dbReference>
<dbReference type="InterPro" id="IPR003329">
    <property type="entry name" value="Cytidylyl_trans"/>
</dbReference>
<dbReference type="Pfam" id="PF02348">
    <property type="entry name" value="CTP_transf_3"/>
    <property type="match status" value="1"/>
</dbReference>